<accession>A0ABR4AHT1</accession>
<keyword evidence="2" id="KW-1185">Reference proteome</keyword>
<gene>
    <name evidence="1" type="ORF">N7G274_002882</name>
</gene>
<evidence type="ECO:0000313" key="1">
    <source>
        <dbReference type="EMBL" id="KAL2044177.1"/>
    </source>
</evidence>
<sequence length="160" mass="17400">MSEQALHPMAAFCDSFHGIEGPNDFIVAGTASLYKVVASVDEATQTTFRSAAAPRGPVPTQLGGFECVNKTAYGVRKCNSTELVERAGTVCSKCVQQSNFPPSYRGTINASEYQYPVSGSSPLGFNSRRLHSAQSLAEDEEYHDDDIYEIDAELIKLDHD</sequence>
<name>A0ABR4AHT1_9LECA</name>
<protein>
    <submittedName>
        <fullName evidence="1">Uncharacterized protein</fullName>
    </submittedName>
</protein>
<evidence type="ECO:0000313" key="2">
    <source>
        <dbReference type="Proteomes" id="UP001590950"/>
    </source>
</evidence>
<proteinExistence type="predicted"/>
<reference evidence="1 2" key="1">
    <citation type="submission" date="2024-09" db="EMBL/GenBank/DDBJ databases">
        <title>Rethinking Asexuality: The Enigmatic Case of Functional Sexual Genes in Lepraria (Stereocaulaceae).</title>
        <authorList>
            <person name="Doellman M."/>
            <person name="Sun Y."/>
            <person name="Barcenas-Pena A."/>
            <person name="Lumbsch H.T."/>
            <person name="Grewe F."/>
        </authorList>
    </citation>
    <scope>NUCLEOTIDE SEQUENCE [LARGE SCALE GENOMIC DNA]</scope>
    <source>
        <strain evidence="1 2">Mercado 3170</strain>
    </source>
</reference>
<dbReference type="Proteomes" id="UP001590950">
    <property type="component" value="Unassembled WGS sequence"/>
</dbReference>
<dbReference type="EMBL" id="JBEFKJ010000009">
    <property type="protein sequence ID" value="KAL2044177.1"/>
    <property type="molecule type" value="Genomic_DNA"/>
</dbReference>
<comment type="caution">
    <text evidence="1">The sequence shown here is derived from an EMBL/GenBank/DDBJ whole genome shotgun (WGS) entry which is preliminary data.</text>
</comment>
<organism evidence="1 2">
    <name type="scientific">Stereocaulon virgatum</name>
    <dbReference type="NCBI Taxonomy" id="373712"/>
    <lineage>
        <taxon>Eukaryota</taxon>
        <taxon>Fungi</taxon>
        <taxon>Dikarya</taxon>
        <taxon>Ascomycota</taxon>
        <taxon>Pezizomycotina</taxon>
        <taxon>Lecanoromycetes</taxon>
        <taxon>OSLEUM clade</taxon>
        <taxon>Lecanoromycetidae</taxon>
        <taxon>Lecanorales</taxon>
        <taxon>Lecanorineae</taxon>
        <taxon>Stereocaulaceae</taxon>
        <taxon>Stereocaulon</taxon>
    </lineage>
</organism>